<evidence type="ECO:0000256" key="2">
    <source>
        <dbReference type="ARBA" id="ARBA00022801"/>
    </source>
</evidence>
<dbReference type="PROSITE" id="PS50297">
    <property type="entry name" value="ANK_REP_REGION"/>
    <property type="match status" value="2"/>
</dbReference>
<dbReference type="OrthoDB" id="197419at2759"/>
<evidence type="ECO:0000313" key="9">
    <source>
        <dbReference type="Proteomes" id="UP000324767"/>
    </source>
</evidence>
<evidence type="ECO:0000313" key="8">
    <source>
        <dbReference type="EMBL" id="KAA6410176.1"/>
    </source>
</evidence>
<accession>A0A5M8PMQ5</accession>
<dbReference type="PROSITE" id="PS51704">
    <property type="entry name" value="GP_PDE"/>
    <property type="match status" value="1"/>
</dbReference>
<protein>
    <submittedName>
        <fullName evidence="8">Uncharacterized protein</fullName>
    </submittedName>
</protein>
<dbReference type="InterPro" id="IPR036770">
    <property type="entry name" value="Ankyrin_rpt-contain_sf"/>
</dbReference>
<dbReference type="SMART" id="SM00248">
    <property type="entry name" value="ANK"/>
    <property type="match status" value="6"/>
</dbReference>
<dbReference type="InterPro" id="IPR057506">
    <property type="entry name" value="C2_GPCPD1"/>
</dbReference>
<feature type="region of interest" description="Disordered" evidence="5">
    <location>
        <begin position="545"/>
        <end position="565"/>
    </location>
</feature>
<dbReference type="PROSITE" id="PS50007">
    <property type="entry name" value="PIPLC_X_DOMAIN"/>
    <property type="match status" value="1"/>
</dbReference>
<dbReference type="GO" id="GO:0047389">
    <property type="term" value="F:glycerophosphocholine phosphodiesterase activity"/>
    <property type="evidence" value="ECO:0007669"/>
    <property type="project" value="TreeGrafter"/>
</dbReference>
<comment type="caution">
    <text evidence="8">The sequence shown here is derived from an EMBL/GenBank/DDBJ whole genome shotgun (WGS) entry which is preliminary data.</text>
</comment>
<name>A0A5M8PMQ5_9LECA</name>
<dbReference type="PANTHER" id="PTHR22958:SF1">
    <property type="entry name" value="GLYCEROPHOSPHOCHOLINE PHOSPHODIESTERASE GPCPD1"/>
    <property type="match status" value="1"/>
</dbReference>
<keyword evidence="3 4" id="KW-0040">ANK repeat</keyword>
<dbReference type="SUPFAM" id="SSF51695">
    <property type="entry name" value="PLC-like phosphodiesterases"/>
    <property type="match status" value="1"/>
</dbReference>
<keyword evidence="1" id="KW-0677">Repeat</keyword>
<dbReference type="EMBL" id="VXIT01000009">
    <property type="protein sequence ID" value="KAA6410176.1"/>
    <property type="molecule type" value="Genomic_DNA"/>
</dbReference>
<dbReference type="InterPro" id="IPR051578">
    <property type="entry name" value="GDPD"/>
</dbReference>
<feature type="domain" description="GP-PDE" evidence="7">
    <location>
        <begin position="734"/>
        <end position="1064"/>
    </location>
</feature>
<evidence type="ECO:0000259" key="7">
    <source>
        <dbReference type="PROSITE" id="PS51704"/>
    </source>
</evidence>
<evidence type="ECO:0000256" key="5">
    <source>
        <dbReference type="SAM" id="MobiDB-lite"/>
    </source>
</evidence>
<feature type="repeat" description="ANK" evidence="4">
    <location>
        <begin position="438"/>
        <end position="470"/>
    </location>
</feature>
<reference evidence="8 9" key="1">
    <citation type="submission" date="2019-09" db="EMBL/GenBank/DDBJ databases">
        <title>The hologenome of the rock-dwelling lichen Lasallia pustulata.</title>
        <authorList>
            <person name="Greshake Tzovaras B."/>
            <person name="Segers F."/>
            <person name="Bicker A."/>
            <person name="Dal Grande F."/>
            <person name="Otte J."/>
            <person name="Hankeln T."/>
            <person name="Schmitt I."/>
            <person name="Ebersberger I."/>
        </authorList>
    </citation>
    <scope>NUCLEOTIDE SEQUENCE [LARGE SCALE GENOMIC DNA]</scope>
    <source>
        <strain evidence="8">A1-1</strain>
    </source>
</reference>
<keyword evidence="2" id="KW-0378">Hydrolase</keyword>
<dbReference type="PROSITE" id="PS50088">
    <property type="entry name" value="ANK_REPEAT"/>
    <property type="match status" value="2"/>
</dbReference>
<organism evidence="8 9">
    <name type="scientific">Lasallia pustulata</name>
    <dbReference type="NCBI Taxonomy" id="136370"/>
    <lineage>
        <taxon>Eukaryota</taxon>
        <taxon>Fungi</taxon>
        <taxon>Dikarya</taxon>
        <taxon>Ascomycota</taxon>
        <taxon>Pezizomycotina</taxon>
        <taxon>Lecanoromycetes</taxon>
        <taxon>OSLEUM clade</taxon>
        <taxon>Umbilicariomycetidae</taxon>
        <taxon>Umbilicariales</taxon>
        <taxon>Umbilicariaceae</taxon>
        <taxon>Lasallia</taxon>
    </lineage>
</organism>
<dbReference type="InterPro" id="IPR030395">
    <property type="entry name" value="GP_PDE_dom"/>
</dbReference>
<dbReference type="InterPro" id="IPR002110">
    <property type="entry name" value="Ankyrin_rpt"/>
</dbReference>
<dbReference type="InterPro" id="IPR004331">
    <property type="entry name" value="SPX_dom"/>
</dbReference>
<dbReference type="Pfam" id="PF03009">
    <property type="entry name" value="GDPD"/>
    <property type="match status" value="1"/>
</dbReference>
<sequence length="1074" mass="119346">MKFGRNYYKHQIAEWADAYMNYAALKRLCKESTASTNLQELAARCLSAIDTVHQFYGDNFITLLLKLRSKSGLSYDVNAGYTGYFHSYGLNNVELQHQKASFMELVAEFDKLRWYGRVNSDGFRKIICKIRSLGTNGVHIAVQVENTLCRLEFATQAQCLGVLGNLHKVIALITQAQQNLQKEPLKAQDSFCIQLAKVNPSIPALPFFRVVENNDSLELGKLIDDTCKGDLVFSRREFLQVLFQCSARCSYHSWVDVLISRAISQDAVVVIESCLRYIIAELCWSTSIAQQAKPSSYGTCLSLLTYMLDHLLARKLDILYKQDHLGRIPLHYACECDSAEVCGIILKSMKAWEEFDAGDTISAILLKDMQSRSPIQVSVLGGYLEVTKTLIHFEGCNPCSDLDILRPELLLLAIRSNFTETVAFLLNSDLDVNCSDALGQTPLYLAAQSGNETLISLLLRYDPAVDRPESTKNWTPLVIASLAGFTNIAQDLLGHGANIEHRDHAGWTAIDHASYRGHIPLAKVLSKAATELSHKQAAKLQHQLKTSSKRNLLARGQPRRTVSTTESSVVVNLGSLDSSNPTPAVCLSPHLIENPSIIHPKSLFSLGVSMVGTTNPTYTIPLPLLEDATNKPWTFTTIEPMNAKLLFEVFRNRSANTEGRELVGRGMALLDSYKRSHATKRESLCRDFTVPILSTMGLEYIGAVIFSFIISTPLVLPNTPLINTEALWSENGPSKIVGHRGLGQNLLPATRLQIGENSIQSYLSAVHLGASYVELDVQLTKDHIPVIYHDFLVSETGIDSPMYTVTHEQFMHIDNEQSDQRLSAVPCCEAETEYSKTPLSRKVRTLSVNANDGVETKAFMARVKHTFDFNSRGCKGNTRGDFIHDTFLTFEQLLRNLPPSIALNIELKYPMLSEATVDWNMDPFFIEANFFTDTILLCLSKYISTRAVLLSSFSPEICIMLARKQFRWPVVFGTDSGNWQPTDVRATNLQEAVSFVKKWELDGLVLASEPFVLAPQLVGFVKGKGMVCATYGALNDEVEGATIQAMAGVDIIIANNVRLVSETLAAIGHKQENT</sequence>
<evidence type="ECO:0000256" key="3">
    <source>
        <dbReference type="ARBA" id="ARBA00023043"/>
    </source>
</evidence>
<dbReference type="GO" id="GO:0046475">
    <property type="term" value="P:glycerophospholipid catabolic process"/>
    <property type="evidence" value="ECO:0007669"/>
    <property type="project" value="TreeGrafter"/>
</dbReference>
<evidence type="ECO:0000259" key="6">
    <source>
        <dbReference type="PROSITE" id="PS51382"/>
    </source>
</evidence>
<dbReference type="Pfam" id="PF12796">
    <property type="entry name" value="Ank_2"/>
    <property type="match status" value="1"/>
</dbReference>
<feature type="repeat" description="ANK" evidence="4">
    <location>
        <begin position="472"/>
        <end position="504"/>
    </location>
</feature>
<dbReference type="InterPro" id="IPR017946">
    <property type="entry name" value="PLC-like_Pdiesterase_TIM-brl"/>
</dbReference>
<dbReference type="PROSITE" id="PS51382">
    <property type="entry name" value="SPX"/>
    <property type="match status" value="1"/>
</dbReference>
<dbReference type="Proteomes" id="UP000324767">
    <property type="component" value="Unassembled WGS sequence"/>
</dbReference>
<proteinExistence type="predicted"/>
<dbReference type="Gene3D" id="3.20.20.190">
    <property type="entry name" value="Phosphatidylinositol (PI) phosphodiesterase"/>
    <property type="match status" value="1"/>
</dbReference>
<dbReference type="AlphaFoldDB" id="A0A5M8PMQ5"/>
<evidence type="ECO:0000256" key="1">
    <source>
        <dbReference type="ARBA" id="ARBA00022737"/>
    </source>
</evidence>
<dbReference type="Pfam" id="PF25329">
    <property type="entry name" value="C2_GDE1"/>
    <property type="match status" value="1"/>
</dbReference>
<evidence type="ECO:0000256" key="4">
    <source>
        <dbReference type="PROSITE-ProRule" id="PRU00023"/>
    </source>
</evidence>
<dbReference type="Gene3D" id="1.25.40.20">
    <property type="entry name" value="Ankyrin repeat-containing domain"/>
    <property type="match status" value="1"/>
</dbReference>
<feature type="domain" description="SPX" evidence="6">
    <location>
        <begin position="1"/>
        <end position="144"/>
    </location>
</feature>
<gene>
    <name evidence="8" type="ORF">FRX48_05597</name>
</gene>
<dbReference type="PANTHER" id="PTHR22958">
    <property type="entry name" value="GLYCEROPHOSPHORYL DIESTER PHOSPHODIESTERASE"/>
    <property type="match status" value="1"/>
</dbReference>
<dbReference type="SUPFAM" id="SSF48403">
    <property type="entry name" value="Ankyrin repeat"/>
    <property type="match status" value="1"/>
</dbReference>